<feature type="signal peptide" evidence="2">
    <location>
        <begin position="1"/>
        <end position="20"/>
    </location>
</feature>
<name>A0A816YQF5_9BILA</name>
<sequence length="182" mass="20973">MYYNSGTFLMFIYFIITAWAERESFEKKCKRQCNVEHGSLNCWRATTDGFTYGLSTAMVDYCQALLQLRQTADDKESWYNISRYILIQQIGNYDIARKARQLTKTDISHVATSLLDKCFHDTTSTSSVQPSCPLCSKAQSNLIIQTRTLSLILISGCVIFIVFIVLLHAFYSYHSHRSYQLI</sequence>
<dbReference type="Proteomes" id="UP000663856">
    <property type="component" value="Unassembled WGS sequence"/>
</dbReference>
<protein>
    <submittedName>
        <fullName evidence="3">Uncharacterized protein</fullName>
    </submittedName>
</protein>
<keyword evidence="1" id="KW-0472">Membrane</keyword>
<keyword evidence="2" id="KW-0732">Signal</keyword>
<organism evidence="3 4">
    <name type="scientific">Rotaria magnacalcarata</name>
    <dbReference type="NCBI Taxonomy" id="392030"/>
    <lineage>
        <taxon>Eukaryota</taxon>
        <taxon>Metazoa</taxon>
        <taxon>Spiralia</taxon>
        <taxon>Gnathifera</taxon>
        <taxon>Rotifera</taxon>
        <taxon>Eurotatoria</taxon>
        <taxon>Bdelloidea</taxon>
        <taxon>Philodinida</taxon>
        <taxon>Philodinidae</taxon>
        <taxon>Rotaria</taxon>
    </lineage>
</organism>
<feature type="transmembrane region" description="Helical" evidence="1">
    <location>
        <begin position="149"/>
        <end position="171"/>
    </location>
</feature>
<accession>A0A816YQF5</accession>
<keyword evidence="1" id="KW-1133">Transmembrane helix</keyword>
<proteinExistence type="predicted"/>
<reference evidence="3" key="1">
    <citation type="submission" date="2021-02" db="EMBL/GenBank/DDBJ databases">
        <authorList>
            <person name="Nowell W R."/>
        </authorList>
    </citation>
    <scope>NUCLEOTIDE SEQUENCE</scope>
</reference>
<evidence type="ECO:0000313" key="3">
    <source>
        <dbReference type="EMBL" id="CAF2165253.1"/>
    </source>
</evidence>
<evidence type="ECO:0000256" key="2">
    <source>
        <dbReference type="SAM" id="SignalP"/>
    </source>
</evidence>
<gene>
    <name evidence="3" type="ORF">WKI299_LOCUS32611</name>
</gene>
<keyword evidence="1" id="KW-0812">Transmembrane</keyword>
<dbReference type="EMBL" id="CAJNRF010015082">
    <property type="protein sequence ID" value="CAF2165253.1"/>
    <property type="molecule type" value="Genomic_DNA"/>
</dbReference>
<dbReference type="AlphaFoldDB" id="A0A816YQF5"/>
<evidence type="ECO:0000256" key="1">
    <source>
        <dbReference type="SAM" id="Phobius"/>
    </source>
</evidence>
<comment type="caution">
    <text evidence="3">The sequence shown here is derived from an EMBL/GenBank/DDBJ whole genome shotgun (WGS) entry which is preliminary data.</text>
</comment>
<feature type="chain" id="PRO_5032463690" evidence="2">
    <location>
        <begin position="21"/>
        <end position="182"/>
    </location>
</feature>
<evidence type="ECO:0000313" key="4">
    <source>
        <dbReference type="Proteomes" id="UP000663856"/>
    </source>
</evidence>